<evidence type="ECO:0000256" key="9">
    <source>
        <dbReference type="ARBA" id="ARBA00049563"/>
    </source>
</evidence>
<keyword evidence="5 10" id="KW-0819">tRNA processing</keyword>
<dbReference type="PATRIC" id="fig|1618585.3.peg.91"/>
<comment type="catalytic activity">
    <reaction evidence="9 10 11">
        <text>adenosine(37) in tRNA + dimethylallyl diphosphate = N(6)-dimethylallyladenosine(37) in tRNA + diphosphate</text>
        <dbReference type="Rhea" id="RHEA:26482"/>
        <dbReference type="Rhea" id="RHEA-COMP:10162"/>
        <dbReference type="Rhea" id="RHEA-COMP:10375"/>
        <dbReference type="ChEBI" id="CHEBI:33019"/>
        <dbReference type="ChEBI" id="CHEBI:57623"/>
        <dbReference type="ChEBI" id="CHEBI:74411"/>
        <dbReference type="ChEBI" id="CHEBI:74415"/>
        <dbReference type="EC" id="2.5.1.75"/>
    </reaction>
</comment>
<dbReference type="SUPFAM" id="SSF52540">
    <property type="entry name" value="P-loop containing nucleoside triphosphate hydrolases"/>
    <property type="match status" value="2"/>
</dbReference>
<evidence type="ECO:0000256" key="12">
    <source>
        <dbReference type="RuleBase" id="RU003784"/>
    </source>
</evidence>
<evidence type="ECO:0000313" key="14">
    <source>
        <dbReference type="EMBL" id="KKS80930.1"/>
    </source>
</evidence>
<evidence type="ECO:0000256" key="7">
    <source>
        <dbReference type="ARBA" id="ARBA00022840"/>
    </source>
</evidence>
<dbReference type="GO" id="GO:0005524">
    <property type="term" value="F:ATP binding"/>
    <property type="evidence" value="ECO:0007669"/>
    <property type="project" value="UniProtKB-UniRule"/>
</dbReference>
<accession>A0A0G1C5I3</accession>
<comment type="function">
    <text evidence="2 10 12">Catalyzes the transfer of a dimethylallyl group onto the adenine at position 37 in tRNAs that read codons beginning with uridine, leading to the formation of N6-(dimethylallyl)adenosine (i(6)A).</text>
</comment>
<feature type="binding site" evidence="10">
    <location>
        <begin position="9"/>
        <end position="16"/>
    </location>
    <ligand>
        <name>ATP</name>
        <dbReference type="ChEBI" id="CHEBI:30616"/>
    </ligand>
</feature>
<proteinExistence type="inferred from homology"/>
<dbReference type="GO" id="GO:0052381">
    <property type="term" value="F:tRNA dimethylallyltransferase activity"/>
    <property type="evidence" value="ECO:0007669"/>
    <property type="project" value="UniProtKB-UniRule"/>
</dbReference>
<feature type="site" description="Interaction with substrate tRNA" evidence="10">
    <location>
        <position position="120"/>
    </location>
</feature>
<name>A0A0G1C5I3_9BACT</name>
<dbReference type="HAMAP" id="MF_00185">
    <property type="entry name" value="IPP_trans"/>
    <property type="match status" value="1"/>
</dbReference>
<feature type="site" description="Interaction with substrate tRNA" evidence="10">
    <location>
        <position position="97"/>
    </location>
</feature>
<dbReference type="AlphaFoldDB" id="A0A0G1C5I3"/>
<evidence type="ECO:0000256" key="2">
    <source>
        <dbReference type="ARBA" id="ARBA00003213"/>
    </source>
</evidence>
<dbReference type="InterPro" id="IPR039657">
    <property type="entry name" value="Dimethylallyltransferase"/>
</dbReference>
<dbReference type="PANTHER" id="PTHR11088">
    <property type="entry name" value="TRNA DIMETHYLALLYLTRANSFERASE"/>
    <property type="match status" value="1"/>
</dbReference>
<evidence type="ECO:0000256" key="10">
    <source>
        <dbReference type="HAMAP-Rule" id="MF_00185"/>
    </source>
</evidence>
<comment type="cofactor">
    <cofactor evidence="1 10">
        <name>Mg(2+)</name>
        <dbReference type="ChEBI" id="CHEBI:18420"/>
    </cofactor>
</comment>
<sequence length="293" mass="34067">MKKLLVICGPTAIGKTRLALYLAKVFNGELISADSRQVYQGMDIGTGKEWGQGVKIWGYDLIEPTRKFSAAQYAKYAKGVIKRIWQKNKLPILVGGTGFYIEAVTAGFETLDVGRNKKLRATLKNKSAHELFTILANLDPRKARSLNISDRQNPRRLIRAIEVAQVRKVPKEKEPFKADVLWIGLTAPKEFLREKITKRVEERIKRGFAKEVEFLKRRGFWEGAPKATLGYREWPDINKWKIEEFKYAKRQMTWFRHNKEIKWFAITQKSLAKEVEKMVKKWYSSDSYHAKKN</sequence>
<dbReference type="NCBIfam" id="TIGR00174">
    <property type="entry name" value="miaA"/>
    <property type="match status" value="1"/>
</dbReference>
<dbReference type="EMBL" id="LCEY01000004">
    <property type="protein sequence ID" value="KKS80930.1"/>
    <property type="molecule type" value="Genomic_DNA"/>
</dbReference>
<dbReference type="InterPro" id="IPR018022">
    <property type="entry name" value="IPT"/>
</dbReference>
<keyword evidence="7 10" id="KW-0067">ATP-binding</keyword>
<evidence type="ECO:0000256" key="6">
    <source>
        <dbReference type="ARBA" id="ARBA00022741"/>
    </source>
</evidence>
<feature type="region of interest" description="Interaction with substrate tRNA" evidence="10">
    <location>
        <begin position="34"/>
        <end position="37"/>
    </location>
</feature>
<keyword evidence="4 10" id="KW-0808">Transferase</keyword>
<comment type="subunit">
    <text evidence="10">Monomer.</text>
</comment>
<gene>
    <name evidence="10" type="primary">miaA</name>
    <name evidence="14" type="ORF">UV56_C0004G0007</name>
</gene>
<dbReference type="PANTHER" id="PTHR11088:SF60">
    <property type="entry name" value="TRNA DIMETHYLALLYLTRANSFERASE"/>
    <property type="match status" value="1"/>
</dbReference>
<evidence type="ECO:0000256" key="11">
    <source>
        <dbReference type="RuleBase" id="RU003783"/>
    </source>
</evidence>
<evidence type="ECO:0000256" key="13">
    <source>
        <dbReference type="RuleBase" id="RU003785"/>
    </source>
</evidence>
<dbReference type="Gene3D" id="1.10.20.140">
    <property type="match status" value="1"/>
</dbReference>
<dbReference type="Gene3D" id="3.40.50.300">
    <property type="entry name" value="P-loop containing nucleotide triphosphate hydrolases"/>
    <property type="match status" value="1"/>
</dbReference>
<organism evidence="14 15">
    <name type="scientific">Candidatus Woesebacteria bacterium GW2011_GWC1_43_10b</name>
    <dbReference type="NCBI Taxonomy" id="1618585"/>
    <lineage>
        <taxon>Bacteria</taxon>
        <taxon>Candidatus Woeseibacteriota</taxon>
    </lineage>
</organism>
<dbReference type="InterPro" id="IPR027417">
    <property type="entry name" value="P-loop_NTPase"/>
</dbReference>
<keyword evidence="8 10" id="KW-0460">Magnesium</keyword>
<comment type="caution">
    <text evidence="10">Lacks conserved residue(s) required for the propagation of feature annotation.</text>
</comment>
<comment type="caution">
    <text evidence="14">The sequence shown here is derived from an EMBL/GenBank/DDBJ whole genome shotgun (WGS) entry which is preliminary data.</text>
</comment>
<evidence type="ECO:0000256" key="1">
    <source>
        <dbReference type="ARBA" id="ARBA00001946"/>
    </source>
</evidence>
<protein>
    <recommendedName>
        <fullName evidence="10">tRNA dimethylallyltransferase</fullName>
        <ecNumber evidence="10">2.5.1.75</ecNumber>
    </recommendedName>
    <alternativeName>
        <fullName evidence="10">Dimethylallyl diphosphate:tRNA dimethylallyltransferase</fullName>
        <shortName evidence="10">DMAPP:tRNA dimethylallyltransferase</shortName>
        <shortName evidence="10">DMATase</shortName>
    </alternativeName>
    <alternativeName>
        <fullName evidence="10">Isopentenyl-diphosphate:tRNA isopentenyltransferase</fullName>
        <shortName evidence="10">IPP transferase</shortName>
        <shortName evidence="10">IPPT</shortName>
        <shortName evidence="10">IPTase</shortName>
    </alternativeName>
</protein>
<evidence type="ECO:0000256" key="5">
    <source>
        <dbReference type="ARBA" id="ARBA00022694"/>
    </source>
</evidence>
<evidence type="ECO:0000256" key="8">
    <source>
        <dbReference type="ARBA" id="ARBA00022842"/>
    </source>
</evidence>
<feature type="binding site" evidence="10">
    <location>
        <begin position="11"/>
        <end position="16"/>
    </location>
    <ligand>
        <name>substrate</name>
    </ligand>
</feature>
<comment type="similarity">
    <text evidence="3 10 13">Belongs to the IPP transferase family.</text>
</comment>
<dbReference type="GO" id="GO:0006400">
    <property type="term" value="P:tRNA modification"/>
    <property type="evidence" value="ECO:0007669"/>
    <property type="project" value="TreeGrafter"/>
</dbReference>
<dbReference type="Proteomes" id="UP000034611">
    <property type="component" value="Unassembled WGS sequence"/>
</dbReference>
<keyword evidence="6 10" id="KW-0547">Nucleotide-binding</keyword>
<reference evidence="14 15" key="1">
    <citation type="journal article" date="2015" name="Nature">
        <title>rRNA introns, odd ribosomes, and small enigmatic genomes across a large radiation of phyla.</title>
        <authorList>
            <person name="Brown C.T."/>
            <person name="Hug L.A."/>
            <person name="Thomas B.C."/>
            <person name="Sharon I."/>
            <person name="Castelle C.J."/>
            <person name="Singh A."/>
            <person name="Wilkins M.J."/>
            <person name="Williams K.H."/>
            <person name="Banfield J.F."/>
        </authorList>
    </citation>
    <scope>NUCLEOTIDE SEQUENCE [LARGE SCALE GENOMIC DNA]</scope>
</reference>
<evidence type="ECO:0000256" key="3">
    <source>
        <dbReference type="ARBA" id="ARBA00005842"/>
    </source>
</evidence>
<dbReference type="EC" id="2.5.1.75" evidence="10"/>
<dbReference type="Pfam" id="PF01715">
    <property type="entry name" value="IPPT"/>
    <property type="match status" value="1"/>
</dbReference>
<evidence type="ECO:0000256" key="4">
    <source>
        <dbReference type="ARBA" id="ARBA00022679"/>
    </source>
</evidence>
<evidence type="ECO:0000313" key="15">
    <source>
        <dbReference type="Proteomes" id="UP000034611"/>
    </source>
</evidence>